<organism evidence="2 3">
    <name type="scientific">Microbulbifer taiwanensis</name>
    <dbReference type="NCBI Taxonomy" id="986746"/>
    <lineage>
        <taxon>Bacteria</taxon>
        <taxon>Pseudomonadati</taxon>
        <taxon>Pseudomonadota</taxon>
        <taxon>Gammaproteobacteria</taxon>
        <taxon>Cellvibrionales</taxon>
        <taxon>Microbulbiferaceae</taxon>
        <taxon>Microbulbifer</taxon>
    </lineage>
</organism>
<keyword evidence="1" id="KW-0472">Membrane</keyword>
<proteinExistence type="predicted"/>
<feature type="transmembrane region" description="Helical" evidence="1">
    <location>
        <begin position="32"/>
        <end position="50"/>
    </location>
</feature>
<accession>A0ABW1YSB8</accession>
<dbReference type="RefSeq" id="WP_193195115.1">
    <property type="nucleotide sequence ID" value="NZ_JACZFR010000079.1"/>
</dbReference>
<keyword evidence="1" id="KW-0812">Transmembrane</keyword>
<dbReference type="EMBL" id="JBHSVR010000001">
    <property type="protein sequence ID" value="MFC6635027.1"/>
    <property type="molecule type" value="Genomic_DNA"/>
</dbReference>
<feature type="transmembrane region" description="Helical" evidence="1">
    <location>
        <begin position="86"/>
        <end position="106"/>
    </location>
</feature>
<protein>
    <submittedName>
        <fullName evidence="2">Uncharacterized protein</fullName>
    </submittedName>
</protein>
<name>A0ABW1YSB8_9GAMM</name>
<comment type="caution">
    <text evidence="2">The sequence shown here is derived from an EMBL/GenBank/DDBJ whole genome shotgun (WGS) entry which is preliminary data.</text>
</comment>
<evidence type="ECO:0000256" key="1">
    <source>
        <dbReference type="SAM" id="Phobius"/>
    </source>
</evidence>
<feature type="transmembrane region" description="Helical" evidence="1">
    <location>
        <begin position="56"/>
        <end position="79"/>
    </location>
</feature>
<sequence length="112" mass="11825">MGVVLIISILVGVVSLAVLVVQAFLHSKYTGLIALSWVLLSSLLGTTYQFKESAVWLVLASIFVILVAANVIQVLLVVFKNIRRPSLFVPGTLLVLSSGIIVSLVVNGGGHA</sequence>
<evidence type="ECO:0000313" key="2">
    <source>
        <dbReference type="EMBL" id="MFC6635027.1"/>
    </source>
</evidence>
<reference evidence="3" key="1">
    <citation type="journal article" date="2019" name="Int. J. Syst. Evol. Microbiol.">
        <title>The Global Catalogue of Microorganisms (GCM) 10K type strain sequencing project: providing services to taxonomists for standard genome sequencing and annotation.</title>
        <authorList>
            <consortium name="The Broad Institute Genomics Platform"/>
            <consortium name="The Broad Institute Genome Sequencing Center for Infectious Disease"/>
            <person name="Wu L."/>
            <person name="Ma J."/>
        </authorList>
    </citation>
    <scope>NUCLEOTIDE SEQUENCE [LARGE SCALE GENOMIC DNA]</scope>
    <source>
        <strain evidence="3">CGMCC 1.13718</strain>
    </source>
</reference>
<evidence type="ECO:0000313" key="3">
    <source>
        <dbReference type="Proteomes" id="UP001596425"/>
    </source>
</evidence>
<keyword evidence="1" id="KW-1133">Transmembrane helix</keyword>
<gene>
    <name evidence="2" type="ORF">ACFQBM_17190</name>
</gene>
<dbReference type="Proteomes" id="UP001596425">
    <property type="component" value="Unassembled WGS sequence"/>
</dbReference>
<keyword evidence="3" id="KW-1185">Reference proteome</keyword>
<feature type="transmembrane region" description="Helical" evidence="1">
    <location>
        <begin position="6"/>
        <end position="25"/>
    </location>
</feature>